<dbReference type="Pfam" id="PF04940">
    <property type="entry name" value="BLUF"/>
    <property type="match status" value="1"/>
</dbReference>
<dbReference type="GO" id="GO:0009882">
    <property type="term" value="F:blue light photoreceptor activity"/>
    <property type="evidence" value="ECO:0007669"/>
    <property type="project" value="InterPro"/>
</dbReference>
<dbReference type="RefSeq" id="WP_197167681.1">
    <property type="nucleotide sequence ID" value="NZ_SJPM01000001.1"/>
</dbReference>
<comment type="caution">
    <text evidence="2">The sequence shown here is derived from an EMBL/GenBank/DDBJ whole genome shotgun (WGS) entry which is preliminary data.</text>
</comment>
<dbReference type="Proteomes" id="UP000316213">
    <property type="component" value="Unassembled WGS sequence"/>
</dbReference>
<dbReference type="EMBL" id="SJPM01000001">
    <property type="protein sequence ID" value="TWU03914.1"/>
    <property type="molecule type" value="Genomic_DNA"/>
</dbReference>
<evidence type="ECO:0000313" key="3">
    <source>
        <dbReference type="Proteomes" id="UP000316213"/>
    </source>
</evidence>
<organism evidence="2 3">
    <name type="scientific">Neorhodopirellula pilleata</name>
    <dbReference type="NCBI Taxonomy" id="2714738"/>
    <lineage>
        <taxon>Bacteria</taxon>
        <taxon>Pseudomonadati</taxon>
        <taxon>Planctomycetota</taxon>
        <taxon>Planctomycetia</taxon>
        <taxon>Pirellulales</taxon>
        <taxon>Pirellulaceae</taxon>
        <taxon>Neorhodopirellula</taxon>
    </lineage>
</organism>
<dbReference type="SMART" id="SM01034">
    <property type="entry name" value="BLUF"/>
    <property type="match status" value="1"/>
</dbReference>
<dbReference type="SUPFAM" id="SSF54975">
    <property type="entry name" value="Acylphosphatase/BLUF domain-like"/>
    <property type="match status" value="1"/>
</dbReference>
<evidence type="ECO:0000259" key="1">
    <source>
        <dbReference type="PROSITE" id="PS50925"/>
    </source>
</evidence>
<dbReference type="PROSITE" id="PS50925">
    <property type="entry name" value="BLUF"/>
    <property type="match status" value="1"/>
</dbReference>
<dbReference type="GO" id="GO:0071949">
    <property type="term" value="F:FAD binding"/>
    <property type="evidence" value="ECO:0007669"/>
    <property type="project" value="InterPro"/>
</dbReference>
<accession>A0A5C6B0H0</accession>
<evidence type="ECO:0000313" key="2">
    <source>
        <dbReference type="EMBL" id="TWU03914.1"/>
    </source>
</evidence>
<name>A0A5C6B0H0_9BACT</name>
<feature type="domain" description="BLUF" evidence="1">
    <location>
        <begin position="2"/>
        <end position="94"/>
    </location>
</feature>
<protein>
    <submittedName>
        <fullName evidence="2">Sensors of blue-light using FAD</fullName>
    </submittedName>
</protein>
<reference evidence="2 3" key="1">
    <citation type="submission" date="2019-02" db="EMBL/GenBank/DDBJ databases">
        <title>Deep-cultivation of Planctomycetes and their phenomic and genomic characterization uncovers novel biology.</title>
        <authorList>
            <person name="Wiegand S."/>
            <person name="Jogler M."/>
            <person name="Boedeker C."/>
            <person name="Pinto D."/>
            <person name="Vollmers J."/>
            <person name="Rivas-Marin E."/>
            <person name="Kohn T."/>
            <person name="Peeters S.H."/>
            <person name="Heuer A."/>
            <person name="Rast P."/>
            <person name="Oberbeckmann S."/>
            <person name="Bunk B."/>
            <person name="Jeske O."/>
            <person name="Meyerdierks A."/>
            <person name="Storesund J.E."/>
            <person name="Kallscheuer N."/>
            <person name="Luecker S."/>
            <person name="Lage O.M."/>
            <person name="Pohl T."/>
            <person name="Merkel B.J."/>
            <person name="Hornburger P."/>
            <person name="Mueller R.-W."/>
            <person name="Bruemmer F."/>
            <person name="Labrenz M."/>
            <person name="Spormann A.M."/>
            <person name="Op Den Camp H."/>
            <person name="Overmann J."/>
            <person name="Amann R."/>
            <person name="Jetten M.S.M."/>
            <person name="Mascher T."/>
            <person name="Medema M.H."/>
            <person name="Devos D.P."/>
            <person name="Kaster A.-K."/>
            <person name="Ovreas L."/>
            <person name="Rohde M."/>
            <person name="Galperin M.Y."/>
            <person name="Jogler C."/>
        </authorList>
    </citation>
    <scope>NUCLEOTIDE SEQUENCE [LARGE SCALE GENOMIC DNA]</scope>
    <source>
        <strain evidence="2 3">Pla100</strain>
    </source>
</reference>
<dbReference type="AlphaFoldDB" id="A0A5C6B0H0"/>
<sequence>MYQRILYTSRAVGDVQIRDVYDIIRTAHNRNSHNGLTGGLLFLDGFFLQILEGNPYAVEERCQSILSDRRHTDIELRLNESTSDLLFPSEWMALRSKSDILPHVFNKHHYEPGLPKERFSATQVLEFMMDCFAMSPVSMAEA</sequence>
<proteinExistence type="predicted"/>
<keyword evidence="3" id="KW-1185">Reference proteome</keyword>
<dbReference type="Gene3D" id="3.30.70.100">
    <property type="match status" value="1"/>
</dbReference>
<dbReference type="InterPro" id="IPR007024">
    <property type="entry name" value="BLUF_domain"/>
</dbReference>
<gene>
    <name evidence="2" type="ORF">Pla100_08490</name>
</gene>
<dbReference type="InterPro" id="IPR036046">
    <property type="entry name" value="Acylphosphatase-like_dom_sf"/>
</dbReference>